<comment type="caution">
    <text evidence="3">The sequence shown here is derived from an EMBL/GenBank/DDBJ whole genome shotgun (WGS) entry which is preliminary data.</text>
</comment>
<evidence type="ECO:0000313" key="3">
    <source>
        <dbReference type="EMBL" id="MFC6826638.1"/>
    </source>
</evidence>
<dbReference type="AlphaFoldDB" id="A0ABD5U6C4"/>
<sequence>MNPPGDSSRGPGDSSQEMHGDSASEPASTPLPVDSVDSATGLTYHDATATYRMEYDLSADAPQEVVVRAVAALEGCSPLDLEPLHAAIDPDALDRLFAPTNVGRHLGDGTVTFGYQGYEVTLHSYGVIALRPAGGRPEDD</sequence>
<dbReference type="EMBL" id="JBHSXH010000015">
    <property type="protein sequence ID" value="MFC6826638.1"/>
    <property type="molecule type" value="Genomic_DNA"/>
</dbReference>
<proteinExistence type="predicted"/>
<dbReference type="RefSeq" id="WP_379698543.1">
    <property type="nucleotide sequence ID" value="NZ_JBHSXH010000015.1"/>
</dbReference>
<organism evidence="3 4">
    <name type="scientific">Halopelagius fulvigenes</name>
    <dbReference type="NCBI Taxonomy" id="1198324"/>
    <lineage>
        <taxon>Archaea</taxon>
        <taxon>Methanobacteriati</taxon>
        <taxon>Methanobacteriota</taxon>
        <taxon>Stenosarchaea group</taxon>
        <taxon>Halobacteria</taxon>
        <taxon>Halobacteriales</taxon>
        <taxon>Haloferacaceae</taxon>
    </lineage>
</organism>
<feature type="compositionally biased region" description="Low complexity" evidence="1">
    <location>
        <begin position="1"/>
        <end position="15"/>
    </location>
</feature>
<accession>A0ABD5U6C4</accession>
<keyword evidence="4" id="KW-1185">Reference proteome</keyword>
<dbReference type="Pfam" id="PF18545">
    <property type="entry name" value="HalOD1"/>
    <property type="match status" value="1"/>
</dbReference>
<gene>
    <name evidence="3" type="ORF">ACFQEV_16805</name>
</gene>
<dbReference type="Proteomes" id="UP001596408">
    <property type="component" value="Unassembled WGS sequence"/>
</dbReference>
<name>A0ABD5U6C4_9EURY</name>
<feature type="region of interest" description="Disordered" evidence="1">
    <location>
        <begin position="1"/>
        <end position="39"/>
    </location>
</feature>
<dbReference type="InterPro" id="IPR040624">
    <property type="entry name" value="HalOD1"/>
</dbReference>
<reference evidence="3 4" key="1">
    <citation type="journal article" date="2019" name="Int. J. Syst. Evol. Microbiol.">
        <title>The Global Catalogue of Microorganisms (GCM) 10K type strain sequencing project: providing services to taxonomists for standard genome sequencing and annotation.</title>
        <authorList>
            <consortium name="The Broad Institute Genomics Platform"/>
            <consortium name="The Broad Institute Genome Sequencing Center for Infectious Disease"/>
            <person name="Wu L."/>
            <person name="Ma J."/>
        </authorList>
    </citation>
    <scope>NUCLEOTIDE SEQUENCE [LARGE SCALE GENOMIC DNA]</scope>
    <source>
        <strain evidence="3 4">YIM 94188</strain>
    </source>
</reference>
<evidence type="ECO:0000256" key="1">
    <source>
        <dbReference type="SAM" id="MobiDB-lite"/>
    </source>
</evidence>
<evidence type="ECO:0000313" key="4">
    <source>
        <dbReference type="Proteomes" id="UP001596408"/>
    </source>
</evidence>
<evidence type="ECO:0000259" key="2">
    <source>
        <dbReference type="Pfam" id="PF18545"/>
    </source>
</evidence>
<feature type="domain" description="Halobacterial output" evidence="2">
    <location>
        <begin position="60"/>
        <end position="131"/>
    </location>
</feature>
<protein>
    <submittedName>
        <fullName evidence="3">HalOD1 output domain-containing protein</fullName>
    </submittedName>
</protein>